<dbReference type="PIRSF" id="PIRSF000446">
    <property type="entry name" value="Mct"/>
    <property type="match status" value="1"/>
</dbReference>
<dbReference type="GO" id="GO:0004314">
    <property type="term" value="F:[acyl-carrier-protein] S-malonyltransferase activity"/>
    <property type="evidence" value="ECO:0007669"/>
    <property type="project" value="UniProtKB-EC"/>
</dbReference>
<accession>A0A1V3A0S9</accession>
<dbReference type="GO" id="GO:0005829">
    <property type="term" value="C:cytosol"/>
    <property type="evidence" value="ECO:0007669"/>
    <property type="project" value="TreeGrafter"/>
</dbReference>
<dbReference type="InterPro" id="IPR016036">
    <property type="entry name" value="Malonyl_transacylase_ACP-bd"/>
</dbReference>
<dbReference type="GO" id="GO:0006633">
    <property type="term" value="P:fatty acid biosynthetic process"/>
    <property type="evidence" value="ECO:0007669"/>
    <property type="project" value="TreeGrafter"/>
</dbReference>
<organism evidence="9 10">
    <name type="scientific">Thioalkalivibrio halophilus</name>
    <dbReference type="NCBI Taxonomy" id="252474"/>
    <lineage>
        <taxon>Bacteria</taxon>
        <taxon>Pseudomonadati</taxon>
        <taxon>Pseudomonadota</taxon>
        <taxon>Gammaproteobacteria</taxon>
        <taxon>Chromatiales</taxon>
        <taxon>Ectothiorhodospiraceae</taxon>
        <taxon>Thioalkalivibrio</taxon>
    </lineage>
</organism>
<keyword evidence="3 6" id="KW-0808">Transferase</keyword>
<evidence type="ECO:0000256" key="6">
    <source>
        <dbReference type="PIRNR" id="PIRNR000446"/>
    </source>
</evidence>
<evidence type="ECO:0000259" key="8">
    <source>
        <dbReference type="SMART" id="SM00827"/>
    </source>
</evidence>
<feature type="active site" evidence="7">
    <location>
        <position position="202"/>
    </location>
</feature>
<dbReference type="InterPro" id="IPR004410">
    <property type="entry name" value="Malonyl_CoA-ACP_transAc_FabD"/>
</dbReference>
<dbReference type="Pfam" id="PF00698">
    <property type="entry name" value="Acyl_transf_1"/>
    <property type="match status" value="1"/>
</dbReference>
<dbReference type="InterPro" id="IPR016035">
    <property type="entry name" value="Acyl_Trfase/lysoPLipase"/>
</dbReference>
<dbReference type="PANTHER" id="PTHR42681">
    <property type="entry name" value="MALONYL-COA-ACYL CARRIER PROTEIN TRANSACYLASE, MITOCHONDRIAL"/>
    <property type="match status" value="1"/>
</dbReference>
<dbReference type="FunFam" id="3.30.70.250:FF:000001">
    <property type="entry name" value="Malonyl CoA-acyl carrier protein transacylase"/>
    <property type="match status" value="1"/>
</dbReference>
<dbReference type="SUPFAM" id="SSF52151">
    <property type="entry name" value="FabD/lysophospholipase-like"/>
    <property type="match status" value="1"/>
</dbReference>
<comment type="caution">
    <text evidence="9">The sequence shown here is derived from an EMBL/GenBank/DDBJ whole genome shotgun (WGS) entry which is preliminary data.</text>
</comment>
<protein>
    <recommendedName>
        <fullName evidence="2 6">Malonyl CoA-acyl carrier protein transacylase</fullName>
        <ecNumber evidence="1 6">2.3.1.39</ecNumber>
    </recommendedName>
</protein>
<evidence type="ECO:0000256" key="3">
    <source>
        <dbReference type="ARBA" id="ARBA00022679"/>
    </source>
</evidence>
<dbReference type="SMART" id="SM00827">
    <property type="entry name" value="PKS_AT"/>
    <property type="match status" value="1"/>
</dbReference>
<dbReference type="OrthoDB" id="9808564at2"/>
<dbReference type="SUPFAM" id="SSF55048">
    <property type="entry name" value="Probable ACP-binding domain of malonyl-CoA ACP transacylase"/>
    <property type="match status" value="1"/>
</dbReference>
<dbReference type="Gene3D" id="3.40.366.10">
    <property type="entry name" value="Malonyl-Coenzyme A Acyl Carrier Protein, domain 2"/>
    <property type="match status" value="1"/>
</dbReference>
<gene>
    <name evidence="9" type="ORF">B1A74_03660</name>
</gene>
<dbReference type="EMBL" id="MUZR01000008">
    <property type="protein sequence ID" value="OOC10931.1"/>
    <property type="molecule type" value="Genomic_DNA"/>
</dbReference>
<evidence type="ECO:0000313" key="9">
    <source>
        <dbReference type="EMBL" id="OOC10931.1"/>
    </source>
</evidence>
<evidence type="ECO:0000256" key="5">
    <source>
        <dbReference type="ARBA" id="ARBA00048462"/>
    </source>
</evidence>
<dbReference type="EC" id="2.3.1.39" evidence="1 6"/>
<dbReference type="PANTHER" id="PTHR42681:SF1">
    <property type="entry name" value="MALONYL-COA-ACYL CARRIER PROTEIN TRANSACYLASE, MITOCHONDRIAL"/>
    <property type="match status" value="1"/>
</dbReference>
<keyword evidence="10" id="KW-1185">Reference proteome</keyword>
<feature type="active site" evidence="7">
    <location>
        <position position="93"/>
    </location>
</feature>
<dbReference type="InterPro" id="IPR024925">
    <property type="entry name" value="Malonyl_CoA-ACP_transAc"/>
</dbReference>
<evidence type="ECO:0000313" key="10">
    <source>
        <dbReference type="Proteomes" id="UP000189177"/>
    </source>
</evidence>
<dbReference type="InterPro" id="IPR001227">
    <property type="entry name" value="Ac_transferase_dom_sf"/>
</dbReference>
<evidence type="ECO:0000256" key="7">
    <source>
        <dbReference type="PIRSR" id="PIRSR000446-1"/>
    </source>
</evidence>
<proteinExistence type="inferred from homology"/>
<comment type="catalytic activity">
    <reaction evidence="5 6">
        <text>holo-[ACP] + malonyl-CoA = malonyl-[ACP] + CoA</text>
        <dbReference type="Rhea" id="RHEA:41792"/>
        <dbReference type="Rhea" id="RHEA-COMP:9623"/>
        <dbReference type="Rhea" id="RHEA-COMP:9685"/>
        <dbReference type="ChEBI" id="CHEBI:57287"/>
        <dbReference type="ChEBI" id="CHEBI:57384"/>
        <dbReference type="ChEBI" id="CHEBI:64479"/>
        <dbReference type="ChEBI" id="CHEBI:78449"/>
        <dbReference type="EC" id="2.3.1.39"/>
    </reaction>
</comment>
<keyword evidence="4 6" id="KW-0012">Acyltransferase</keyword>
<dbReference type="AlphaFoldDB" id="A0A1V3A0S9"/>
<comment type="similarity">
    <text evidence="6">Belongs to the fabD family.</text>
</comment>
<evidence type="ECO:0000256" key="2">
    <source>
        <dbReference type="ARBA" id="ARBA00018953"/>
    </source>
</evidence>
<sequence length="314" mass="32995">MTVSWAAVFPGQGSQSVGMLADVGDEFAVVRDTFQEASDCLDADLWSLVQHGPAEQLDETRWTQPVMLAAGVACWRMLREQGVPEPMAVAGHSLGEYSALVAAGALRFPDAVSLVAERARAMQEAVPAGEGGMAAILGLEDADVIALCEAQAEGDTLEAVNFNAPGQVVIAGTAGAVDRAVSAARDAGAKRALKLPVSVPSHCALMRPAAERLQAALDTAEFRAPQIPVWQNATAAPASDVDSLKTRLAEQLYRPVRWVETVQGLRDAGAGVQVECGPGRVLTGLAKRIDRSIDHPDVADRATLESVRDRLTAG</sequence>
<dbReference type="NCBIfam" id="TIGR00128">
    <property type="entry name" value="fabD"/>
    <property type="match status" value="1"/>
</dbReference>
<reference evidence="9 10" key="1">
    <citation type="submission" date="2017-02" db="EMBL/GenBank/DDBJ databases">
        <title>Genomic diversity within the haloalkaliphilic genus Thioalkalivibrio.</title>
        <authorList>
            <person name="Ahn A.-C."/>
            <person name="Meier-Kolthoff J."/>
            <person name="Overmars L."/>
            <person name="Richter M."/>
            <person name="Woyke T."/>
            <person name="Sorokin D.Y."/>
            <person name="Muyzer G."/>
        </authorList>
    </citation>
    <scope>NUCLEOTIDE SEQUENCE [LARGE SCALE GENOMIC DNA]</scope>
    <source>
        <strain evidence="9 10">HL17</strain>
    </source>
</reference>
<feature type="domain" description="Malonyl-CoA:ACP transacylase (MAT)" evidence="8">
    <location>
        <begin position="8"/>
        <end position="310"/>
    </location>
</feature>
<evidence type="ECO:0000256" key="4">
    <source>
        <dbReference type="ARBA" id="ARBA00023315"/>
    </source>
</evidence>
<dbReference type="InterPro" id="IPR014043">
    <property type="entry name" value="Acyl_transferase_dom"/>
</dbReference>
<dbReference type="InterPro" id="IPR050858">
    <property type="entry name" value="Mal-CoA-ACP_Trans/PKS_FabD"/>
</dbReference>
<dbReference type="Proteomes" id="UP000189177">
    <property type="component" value="Unassembled WGS sequence"/>
</dbReference>
<dbReference type="RefSeq" id="WP_077243790.1">
    <property type="nucleotide sequence ID" value="NZ_MUZR01000008.1"/>
</dbReference>
<name>A0A1V3A0S9_9GAMM</name>
<dbReference type="Gene3D" id="3.30.70.250">
    <property type="entry name" value="Malonyl-CoA ACP transacylase, ACP-binding"/>
    <property type="match status" value="1"/>
</dbReference>
<dbReference type="STRING" id="252474.B1A74_03660"/>
<evidence type="ECO:0000256" key="1">
    <source>
        <dbReference type="ARBA" id="ARBA00013258"/>
    </source>
</evidence>